<dbReference type="Pfam" id="PF14905">
    <property type="entry name" value="OMP_b-brl_3"/>
    <property type="match status" value="1"/>
</dbReference>
<dbReference type="AlphaFoldDB" id="A0A660SIC6"/>
<keyword evidence="7 8" id="KW-0998">Cell outer membrane</keyword>
<dbReference type="GO" id="GO:0044718">
    <property type="term" value="P:siderophore transmembrane transport"/>
    <property type="evidence" value="ECO:0007669"/>
    <property type="project" value="TreeGrafter"/>
</dbReference>
<feature type="domain" description="TonB-dependent receptor plug" evidence="9">
    <location>
        <begin position="134"/>
        <end position="227"/>
    </location>
</feature>
<dbReference type="SUPFAM" id="SSF49464">
    <property type="entry name" value="Carboxypeptidase regulatory domain-like"/>
    <property type="match status" value="1"/>
</dbReference>
<evidence type="ECO:0000313" key="11">
    <source>
        <dbReference type="EMBL" id="RKX70403.1"/>
    </source>
</evidence>
<accession>A0A660SIC6</accession>
<name>A0A660SIC6_UNCW3</name>
<dbReference type="PROSITE" id="PS00018">
    <property type="entry name" value="EF_HAND_1"/>
    <property type="match status" value="1"/>
</dbReference>
<dbReference type="GO" id="GO:0009279">
    <property type="term" value="C:cell outer membrane"/>
    <property type="evidence" value="ECO:0007669"/>
    <property type="project" value="UniProtKB-SubCell"/>
</dbReference>
<keyword evidence="3 8" id="KW-1134">Transmembrane beta strand</keyword>
<evidence type="ECO:0000256" key="5">
    <source>
        <dbReference type="ARBA" id="ARBA00022729"/>
    </source>
</evidence>
<evidence type="ECO:0000259" key="10">
    <source>
        <dbReference type="Pfam" id="PF14905"/>
    </source>
</evidence>
<dbReference type="InterPro" id="IPR012910">
    <property type="entry name" value="Plug_dom"/>
</dbReference>
<evidence type="ECO:0000256" key="6">
    <source>
        <dbReference type="ARBA" id="ARBA00023136"/>
    </source>
</evidence>
<dbReference type="Pfam" id="PF13620">
    <property type="entry name" value="CarboxypepD_reg"/>
    <property type="match status" value="1"/>
</dbReference>
<sequence>MEVEMVRFLRFGLVLILPVLLFGGETGKIVGKVTDPSTGEPLVGVDVYIENTDLGAVTGSDGGYVINFVPAGTYEVTASYIGYEPVKKIGVVVLADQTTYLDFKLKPTVYKVEKPIISIAERPIVVISSGATERHITAKEFDQMPIQTVGEVIALQSGVVMESSGGFTYAHIRGGREDEVVHFVDGISVRDPLRGYQALTLNKGAIEEVSVITGGFDPEYGEALSGVINIVTKEGGPRHSGFIRYTTDDIFPKDNALNFGHNFYEVSLGGPLGFQNLRYIVSGELRFDDDCAPHHYRVPRPQNEYKIHSRLTYRLPKKGKLSLSGFYTRRQFHEYSHTWKFHLDGYLGRRWRELFGQGALNLMLGKATVLSIKGGYLKHTYMTGPRDFDKEATAGNNNGKLDFWEDYQFIAEESVLNAMKEAEKAPNDSVKIEMWKDAIIDTLLKYWIQPDYSVVPNPYGVMTAFPYASLGGYAYRRFYTSGYYRLFRYEFSRKYEARVDLNHAIGRIHDIKTGFQFKQYRLGTYYNSLPWSTTPFWDVYDYKPIEAAYYIQDKLDFQGLILRGGIRVDYFDPKAKKRLHPEDLLDTTMVDAEKKYQISPRLAFSFPITERSKFRFNYGHFFQTPPMRMLYMSLLPEVAMRGNQIVGNPDLHAKKTIIYEVGYENAVTDVFGLNFTAFYKDIYDMEGTREVFALPVSYTLLTNVEYGNVKGFEVAVIKRLSNYWRSRISYTLQYAKGTASNAFEGYYDIINAPPDPITGEHPPFPKIDYPLDFDRRHTFHFDFGLFFPHEFAFLPLRDLNFSFIFTYNSGTPYTPIDQKGNQLGDKNSAYMPGYSNVDLKISKAFKFGRPTLTFFCQIYNLFNTEQWLDVWPSSGRPDDDEREVTPGQFRGMLTTFDRLYHPSADGNHDGYITGYEYWEAYMRARADIMNSPNDYGPPRIIRFGAEFSF</sequence>
<dbReference type="Proteomes" id="UP000268469">
    <property type="component" value="Unassembled WGS sequence"/>
</dbReference>
<dbReference type="PANTHER" id="PTHR30069">
    <property type="entry name" value="TONB-DEPENDENT OUTER MEMBRANE RECEPTOR"/>
    <property type="match status" value="1"/>
</dbReference>
<dbReference type="InterPro" id="IPR037066">
    <property type="entry name" value="Plug_dom_sf"/>
</dbReference>
<keyword evidence="4 8" id="KW-0812">Transmembrane</keyword>
<dbReference type="InterPro" id="IPR039426">
    <property type="entry name" value="TonB-dep_rcpt-like"/>
</dbReference>
<evidence type="ECO:0000256" key="3">
    <source>
        <dbReference type="ARBA" id="ARBA00022452"/>
    </source>
</evidence>
<comment type="caution">
    <text evidence="11">The sequence shown here is derived from an EMBL/GenBank/DDBJ whole genome shotgun (WGS) entry which is preliminary data.</text>
</comment>
<dbReference type="InterPro" id="IPR008969">
    <property type="entry name" value="CarboxyPept-like_regulatory"/>
</dbReference>
<reference evidence="11 12" key="1">
    <citation type="submission" date="2018-06" db="EMBL/GenBank/DDBJ databases">
        <title>Extensive metabolic versatility and redundancy in microbially diverse, dynamic hydrothermal sediments.</title>
        <authorList>
            <person name="Dombrowski N."/>
            <person name="Teske A."/>
            <person name="Baker B.J."/>
        </authorList>
    </citation>
    <scope>NUCLEOTIDE SEQUENCE [LARGE SCALE GENOMIC DNA]</scope>
    <source>
        <strain evidence="11">B36_G15</strain>
    </source>
</reference>
<evidence type="ECO:0000256" key="4">
    <source>
        <dbReference type="ARBA" id="ARBA00022692"/>
    </source>
</evidence>
<dbReference type="InterPro" id="IPR036942">
    <property type="entry name" value="Beta-barrel_TonB_sf"/>
</dbReference>
<dbReference type="EMBL" id="QNBE01000040">
    <property type="protein sequence ID" value="RKX70403.1"/>
    <property type="molecule type" value="Genomic_DNA"/>
</dbReference>
<comment type="subcellular location">
    <subcellularLocation>
        <location evidence="1 8">Cell outer membrane</location>
        <topology evidence="1 8">Multi-pass membrane protein</topology>
    </subcellularLocation>
</comment>
<dbReference type="GO" id="GO:0015344">
    <property type="term" value="F:siderophore uptake transmembrane transporter activity"/>
    <property type="evidence" value="ECO:0007669"/>
    <property type="project" value="TreeGrafter"/>
</dbReference>
<dbReference type="Gene3D" id="2.170.130.10">
    <property type="entry name" value="TonB-dependent receptor, plug domain"/>
    <property type="match status" value="1"/>
</dbReference>
<dbReference type="PROSITE" id="PS52016">
    <property type="entry name" value="TONB_DEPENDENT_REC_3"/>
    <property type="match status" value="1"/>
</dbReference>
<dbReference type="Gene3D" id="2.60.40.1120">
    <property type="entry name" value="Carboxypeptidase-like, regulatory domain"/>
    <property type="match status" value="1"/>
</dbReference>
<dbReference type="Gene3D" id="2.40.170.20">
    <property type="entry name" value="TonB-dependent receptor, beta-barrel domain"/>
    <property type="match status" value="1"/>
</dbReference>
<evidence type="ECO:0008006" key="13">
    <source>
        <dbReference type="Google" id="ProtNLM"/>
    </source>
</evidence>
<evidence type="ECO:0000256" key="2">
    <source>
        <dbReference type="ARBA" id="ARBA00022448"/>
    </source>
</evidence>
<keyword evidence="2 8" id="KW-0813">Transport</keyword>
<feature type="domain" description="Outer membrane protein beta-barrel" evidence="10">
    <location>
        <begin position="492"/>
        <end position="744"/>
    </location>
</feature>
<keyword evidence="5" id="KW-0732">Signal</keyword>
<gene>
    <name evidence="11" type="ORF">DRP53_05045</name>
</gene>
<dbReference type="InterPro" id="IPR041700">
    <property type="entry name" value="OMP_b-brl_3"/>
</dbReference>
<dbReference type="Pfam" id="PF07715">
    <property type="entry name" value="Plug"/>
    <property type="match status" value="1"/>
</dbReference>
<evidence type="ECO:0000259" key="9">
    <source>
        <dbReference type="Pfam" id="PF07715"/>
    </source>
</evidence>
<evidence type="ECO:0000256" key="7">
    <source>
        <dbReference type="ARBA" id="ARBA00023237"/>
    </source>
</evidence>
<keyword evidence="6 8" id="KW-0472">Membrane</keyword>
<evidence type="ECO:0000313" key="12">
    <source>
        <dbReference type="Proteomes" id="UP000268469"/>
    </source>
</evidence>
<proteinExistence type="inferred from homology"/>
<dbReference type="PANTHER" id="PTHR30069:SF29">
    <property type="entry name" value="HEMOGLOBIN AND HEMOGLOBIN-HAPTOGLOBIN-BINDING PROTEIN 1-RELATED"/>
    <property type="match status" value="1"/>
</dbReference>
<dbReference type="InterPro" id="IPR018247">
    <property type="entry name" value="EF_Hand_1_Ca_BS"/>
</dbReference>
<protein>
    <recommendedName>
        <fullName evidence="13">TonB-dependent receptor</fullName>
    </recommendedName>
</protein>
<dbReference type="SUPFAM" id="SSF56935">
    <property type="entry name" value="Porins"/>
    <property type="match status" value="1"/>
</dbReference>
<organism evidence="11 12">
    <name type="scientific">candidate division WOR-3 bacterium</name>
    <dbReference type="NCBI Taxonomy" id="2052148"/>
    <lineage>
        <taxon>Bacteria</taxon>
        <taxon>Bacteria division WOR-3</taxon>
    </lineage>
</organism>
<evidence type="ECO:0000256" key="1">
    <source>
        <dbReference type="ARBA" id="ARBA00004571"/>
    </source>
</evidence>
<evidence type="ECO:0000256" key="8">
    <source>
        <dbReference type="PROSITE-ProRule" id="PRU01360"/>
    </source>
</evidence>
<comment type="similarity">
    <text evidence="8">Belongs to the TonB-dependent receptor family.</text>
</comment>